<dbReference type="Gene3D" id="2.40.160.10">
    <property type="entry name" value="Porin"/>
    <property type="match status" value="1"/>
</dbReference>
<sequence length="157" mass="17269">MPANNFNHFNLELATSTGSFHAQSELFYATTSRMGASRVSFSGAYTQAGYLLTGESRPYNRKAGVLGRIKPLEPFGNGGIGAWEVAGRWSCLDLNSNNIRGGRINNLTLGLNWYLNNHTKFQFNYIHAFLNKSSAVTGPVINNSNADIIAFRAQVDF</sequence>
<dbReference type="Pfam" id="PF07396">
    <property type="entry name" value="Porin_O_P"/>
    <property type="match status" value="1"/>
</dbReference>
<gene>
    <name evidence="1" type="ORF">MNBD_PLANCTO02-497</name>
</gene>
<reference evidence="1" key="1">
    <citation type="submission" date="2018-06" db="EMBL/GenBank/DDBJ databases">
        <authorList>
            <person name="Zhirakovskaya E."/>
        </authorList>
    </citation>
    <scope>NUCLEOTIDE SEQUENCE</scope>
</reference>
<proteinExistence type="predicted"/>
<dbReference type="EMBL" id="UOGL01000041">
    <property type="protein sequence ID" value="VAX36208.1"/>
    <property type="molecule type" value="Genomic_DNA"/>
</dbReference>
<dbReference type="SUPFAM" id="SSF56935">
    <property type="entry name" value="Porins"/>
    <property type="match status" value="1"/>
</dbReference>
<dbReference type="InterPro" id="IPR023614">
    <property type="entry name" value="Porin_dom_sf"/>
</dbReference>
<accession>A0A3B1DJN0</accession>
<organism evidence="1">
    <name type="scientific">hydrothermal vent metagenome</name>
    <dbReference type="NCBI Taxonomy" id="652676"/>
    <lineage>
        <taxon>unclassified sequences</taxon>
        <taxon>metagenomes</taxon>
        <taxon>ecological metagenomes</taxon>
    </lineage>
</organism>
<dbReference type="InterPro" id="IPR010870">
    <property type="entry name" value="Porin_O/P"/>
</dbReference>
<dbReference type="AlphaFoldDB" id="A0A3B1DJN0"/>
<name>A0A3B1DJN0_9ZZZZ</name>
<evidence type="ECO:0000313" key="1">
    <source>
        <dbReference type="EMBL" id="VAX36208.1"/>
    </source>
</evidence>
<protein>
    <submittedName>
        <fullName evidence="1">Phosphate/pyrophosphate-specific outer membrane porin OprP/OprO</fullName>
    </submittedName>
</protein>